<reference evidence="3" key="1">
    <citation type="journal article" date="2014" name="Int. J. Syst. Evol. Microbiol.">
        <title>Complete genome sequence of Corynebacterium casei LMG S-19264T (=DSM 44701T), isolated from a smear-ripened cheese.</title>
        <authorList>
            <consortium name="US DOE Joint Genome Institute (JGI-PGF)"/>
            <person name="Walter F."/>
            <person name="Albersmeier A."/>
            <person name="Kalinowski J."/>
            <person name="Ruckert C."/>
        </authorList>
    </citation>
    <scope>NUCLEOTIDE SEQUENCE</scope>
    <source>
        <strain evidence="3">JCM 3172</strain>
    </source>
</reference>
<proteinExistence type="predicted"/>
<organism evidence="3 4">
    <name type="scientific">Streptomyces purpureus</name>
    <dbReference type="NCBI Taxonomy" id="1951"/>
    <lineage>
        <taxon>Bacteria</taxon>
        <taxon>Bacillati</taxon>
        <taxon>Actinomycetota</taxon>
        <taxon>Actinomycetes</taxon>
        <taxon>Kitasatosporales</taxon>
        <taxon>Streptomycetaceae</taxon>
        <taxon>Streptomyces</taxon>
    </lineage>
</organism>
<name>A0A918LW10_9ACTN</name>
<feature type="region of interest" description="Disordered" evidence="1">
    <location>
        <begin position="338"/>
        <end position="364"/>
    </location>
</feature>
<evidence type="ECO:0000256" key="1">
    <source>
        <dbReference type="SAM" id="MobiDB-lite"/>
    </source>
</evidence>
<accession>A0A918LW10</accession>
<feature type="domain" description="DUF4132" evidence="2">
    <location>
        <begin position="42"/>
        <end position="201"/>
    </location>
</feature>
<sequence>MMVEWVAVEDAERDGSGSSAYELALDPYAEPRPALICRNASGRVLKKVPAQVRRHERAESLLALADWLADHAAHARAEAERWMTRSLPVPARLMRAVWPDPYWRRALHHLVIAPYGPDGSADVSRAGLLVDAGPGAADGLRVVSPEGEVSLDVPLVTVPHPVLLAPDGSEGLERWRRLLDAYGGEQGVEQLRRTVWRRPSAAPVRRHSRWGVSAFDGAEFDSGARFERAVSRFGGRIRGETAHFDVPAGRARFPMRIDLRWQGPMSGTLMNEVFWGPRHQLREGPGAFDDIPLVAWSEGMRVAAHLYDARDGGYRQEERPDASAAYRLFLARCAENAGPRDASRAPEGARPGGVGETASEGWSEEELLDAGAVAPGKPSGADGEDALTVCRYDWAALDEGARIVRLTPGRAADAEDIVARALGLTPVTDAGPGREVVGRVRPMPPAFLARVSRAEPSDVHRAIGLLGQLRTCATTAATKPGRAAKSLEASVAPLEKEAPRLAATVLEEGSRIIAAAGSPAMAQPLFARARDVENSSGLAVDEDAVIESFVECAAEGAVSTRALAAHRDALTARLPAPQAAHSYRRLVLAWHRADLPSRPEFAGALLAFTSGATPLDEEHRQLLRGLLTYGGMDDATTSVSAGWTPVLLALLAEGQVTPEALLRLTAAPVGGGRAALTEAAAAWVGLLRETGAAALLTGVTPASAPGSPKAAGGACVDAEAVLAWLDRFAHRYRGLRPSAAGVSELLGEIGARLRAEGAVHHALPMLRMPDSHASARDRCVDLGLLDMLLTAGIPIDPDESSPLGFLGWLGRAKGDDLPHVTQDGRFTPRLVGDLSDPRATLLIGRLAPHPLAGDTGRLKSLATGTALRAFVAEVLGEHGRRAQEGGVQPLHAALRDLEPFAARAVRRHFTDEAERILAPDPASALARTLRTGIPDELGLPDEDAGWQRGLWTEIRDGGDALLLAGVGRAIAMGPEGVVAQWQDEAYDHRRPWQTGVLWRDGAFEPLPFDGKRRVHSTAEPAERESVLMPGDDRARTVHRVTGATGEYGELRAPDGAIVAAWPLTGQTVSSPRTARWAAGSSITPPPGWWHALRPRDAAGSARLRAVDTATAEGILAAVGPDTRSCVDLLAESRSGSRGLHEATLRLWNELGETVRRMLPELTDDRLVDGVTGALWSAVECEQLRARIGAA</sequence>
<dbReference type="RefSeq" id="WP_189204691.1">
    <property type="nucleotide sequence ID" value="NZ_BMQQ01000032.1"/>
</dbReference>
<dbReference type="EMBL" id="BMQQ01000032">
    <property type="protein sequence ID" value="GGT57946.1"/>
    <property type="molecule type" value="Genomic_DNA"/>
</dbReference>
<dbReference type="AlphaFoldDB" id="A0A918LW10"/>
<reference evidence="3" key="2">
    <citation type="submission" date="2020-09" db="EMBL/GenBank/DDBJ databases">
        <authorList>
            <person name="Sun Q."/>
            <person name="Ohkuma M."/>
        </authorList>
    </citation>
    <scope>NUCLEOTIDE SEQUENCE</scope>
    <source>
        <strain evidence="3">JCM 3172</strain>
    </source>
</reference>
<protein>
    <recommendedName>
        <fullName evidence="2">DUF4132 domain-containing protein</fullName>
    </recommendedName>
</protein>
<evidence type="ECO:0000313" key="3">
    <source>
        <dbReference type="EMBL" id="GGT57946.1"/>
    </source>
</evidence>
<dbReference type="Pfam" id="PF13569">
    <property type="entry name" value="DUF4132"/>
    <property type="match status" value="1"/>
</dbReference>
<evidence type="ECO:0000313" key="4">
    <source>
        <dbReference type="Proteomes" id="UP000619486"/>
    </source>
</evidence>
<keyword evidence="4" id="KW-1185">Reference proteome</keyword>
<comment type="caution">
    <text evidence="3">The sequence shown here is derived from an EMBL/GenBank/DDBJ whole genome shotgun (WGS) entry which is preliminary data.</text>
</comment>
<evidence type="ECO:0000259" key="2">
    <source>
        <dbReference type="Pfam" id="PF13569"/>
    </source>
</evidence>
<gene>
    <name evidence="3" type="ORF">GCM10014713_59400</name>
</gene>
<dbReference type="Proteomes" id="UP000619486">
    <property type="component" value="Unassembled WGS sequence"/>
</dbReference>
<dbReference type="InterPro" id="IPR025406">
    <property type="entry name" value="DUF4132"/>
</dbReference>